<evidence type="ECO:0000313" key="6">
    <source>
        <dbReference type="Proteomes" id="UP000281112"/>
    </source>
</evidence>
<dbReference type="InterPro" id="IPR009057">
    <property type="entry name" value="Homeodomain-like_sf"/>
</dbReference>
<dbReference type="RefSeq" id="WP_124937415.1">
    <property type="nucleotide sequence ID" value="NZ_RJVQ01000004.1"/>
</dbReference>
<gene>
    <name evidence="5" type="ORF">EES38_11925</name>
</gene>
<evidence type="ECO:0000256" key="3">
    <source>
        <dbReference type="ARBA" id="ARBA00023163"/>
    </source>
</evidence>
<dbReference type="PROSITE" id="PS01124">
    <property type="entry name" value="HTH_ARAC_FAMILY_2"/>
    <property type="match status" value="1"/>
</dbReference>
<name>A0A3N9TFJ5_9VIBR</name>
<reference evidence="5 6" key="1">
    <citation type="submission" date="2018-11" db="EMBL/GenBank/DDBJ databases">
        <title>Vibrio LJC006 sp. nov., isolated from seawater during the bloom of the enteromorpha.</title>
        <authorList>
            <person name="Liang J."/>
        </authorList>
    </citation>
    <scope>NUCLEOTIDE SEQUENCE [LARGE SCALE GENOMIC DNA]</scope>
    <source>
        <strain evidence="5 6">LJC006</strain>
    </source>
</reference>
<dbReference type="PRINTS" id="PR00032">
    <property type="entry name" value="HTHARAC"/>
</dbReference>
<dbReference type="OrthoDB" id="5818519at2"/>
<proteinExistence type="predicted"/>
<dbReference type="Pfam" id="PF12833">
    <property type="entry name" value="HTH_18"/>
    <property type="match status" value="1"/>
</dbReference>
<dbReference type="GO" id="GO:0003700">
    <property type="term" value="F:DNA-binding transcription factor activity"/>
    <property type="evidence" value="ECO:0007669"/>
    <property type="project" value="InterPro"/>
</dbReference>
<dbReference type="GO" id="GO:0043565">
    <property type="term" value="F:sequence-specific DNA binding"/>
    <property type="evidence" value="ECO:0007669"/>
    <property type="project" value="InterPro"/>
</dbReference>
<sequence>MLSKKYLIHWFGCNIEKMPNFLRHQIYQRFYVREVNLDISELTNPDLKVAVFYAKGVEMKSILPAAIKICSNLNKPLIILHEDYQSLPNLADSETIKSYSVTELKIKGEAISKIYQLASEHYIEINDTSSQMIVRGHATTAKRSMRESIEYINKNIHEKIILSEMAKKMHCSECYFSKQFHSYMGMSFQDYIINKRVALAKTLLVPSNKEKIASIAYQCGYHDISYFSRIFKKRTGLTPQQYRAQADINIS</sequence>
<evidence type="ECO:0000256" key="2">
    <source>
        <dbReference type="ARBA" id="ARBA00023125"/>
    </source>
</evidence>
<organism evidence="5 6">
    <name type="scientific">Vibrio viridaestus</name>
    <dbReference type="NCBI Taxonomy" id="2487322"/>
    <lineage>
        <taxon>Bacteria</taxon>
        <taxon>Pseudomonadati</taxon>
        <taxon>Pseudomonadota</taxon>
        <taxon>Gammaproteobacteria</taxon>
        <taxon>Vibrionales</taxon>
        <taxon>Vibrionaceae</taxon>
        <taxon>Vibrio</taxon>
    </lineage>
</organism>
<dbReference type="AlphaFoldDB" id="A0A3N9TFJ5"/>
<feature type="domain" description="HTH araC/xylS-type" evidence="4">
    <location>
        <begin position="146"/>
        <end position="245"/>
    </location>
</feature>
<keyword evidence="6" id="KW-1185">Reference proteome</keyword>
<dbReference type="Proteomes" id="UP000281112">
    <property type="component" value="Unassembled WGS sequence"/>
</dbReference>
<dbReference type="InterPro" id="IPR020449">
    <property type="entry name" value="Tscrpt_reg_AraC-type_HTH"/>
</dbReference>
<dbReference type="PROSITE" id="PS00041">
    <property type="entry name" value="HTH_ARAC_FAMILY_1"/>
    <property type="match status" value="1"/>
</dbReference>
<evidence type="ECO:0000313" key="5">
    <source>
        <dbReference type="EMBL" id="RQW63017.1"/>
    </source>
</evidence>
<evidence type="ECO:0000259" key="4">
    <source>
        <dbReference type="PROSITE" id="PS01124"/>
    </source>
</evidence>
<keyword evidence="3" id="KW-0804">Transcription</keyword>
<dbReference type="InterPro" id="IPR018060">
    <property type="entry name" value="HTH_AraC"/>
</dbReference>
<dbReference type="SUPFAM" id="SSF46689">
    <property type="entry name" value="Homeodomain-like"/>
    <property type="match status" value="2"/>
</dbReference>
<evidence type="ECO:0000256" key="1">
    <source>
        <dbReference type="ARBA" id="ARBA00023015"/>
    </source>
</evidence>
<dbReference type="EMBL" id="RJVQ01000004">
    <property type="protein sequence ID" value="RQW63017.1"/>
    <property type="molecule type" value="Genomic_DNA"/>
</dbReference>
<dbReference type="Gene3D" id="1.10.10.60">
    <property type="entry name" value="Homeodomain-like"/>
    <property type="match status" value="2"/>
</dbReference>
<dbReference type="PANTHER" id="PTHR43280">
    <property type="entry name" value="ARAC-FAMILY TRANSCRIPTIONAL REGULATOR"/>
    <property type="match status" value="1"/>
</dbReference>
<dbReference type="PANTHER" id="PTHR43280:SF2">
    <property type="entry name" value="HTH-TYPE TRANSCRIPTIONAL REGULATOR EXSA"/>
    <property type="match status" value="1"/>
</dbReference>
<dbReference type="SMART" id="SM00342">
    <property type="entry name" value="HTH_ARAC"/>
    <property type="match status" value="1"/>
</dbReference>
<accession>A0A3N9TFJ5</accession>
<keyword evidence="2" id="KW-0238">DNA-binding</keyword>
<protein>
    <submittedName>
        <fullName evidence="5">AraC family transcriptional regulator</fullName>
    </submittedName>
</protein>
<comment type="caution">
    <text evidence="5">The sequence shown here is derived from an EMBL/GenBank/DDBJ whole genome shotgun (WGS) entry which is preliminary data.</text>
</comment>
<dbReference type="InterPro" id="IPR018062">
    <property type="entry name" value="HTH_AraC-typ_CS"/>
</dbReference>
<keyword evidence="1" id="KW-0805">Transcription regulation</keyword>